<evidence type="ECO:0000313" key="3">
    <source>
        <dbReference type="Proteomes" id="UP000831113"/>
    </source>
</evidence>
<dbReference type="InterPro" id="IPR013320">
    <property type="entry name" value="ConA-like_dom_sf"/>
</dbReference>
<feature type="signal peptide" evidence="1">
    <location>
        <begin position="1"/>
        <end position="21"/>
    </location>
</feature>
<sequence length="241" mass="27083">MKFVCSLLLFAFTLLVSCSQAPNQPETNSKQPAATPVQGEPCSIKLPGIEFTKSMHNAAQNTRVVNGKLWLHSDAKRDNFNDPDSKLTNNTAPLLLTEIDNSKPFTLTAKVTPEFLEMYDAGVLYIYSKDDLWQKFAFERDERGKTRIVSVRTIGTSDDNNHDVVTRNNVYLKISSDTKTVGFYYSLDKTTWQLARLYKNDYPTRTWVGISAQSPIGQGSTVQFEDCSLTQISVTNFRSGI</sequence>
<keyword evidence="1" id="KW-0732">Signal</keyword>
<dbReference type="PANTHER" id="PTHR35332:SF2">
    <property type="entry name" value="REGULATION OF ENOLASE PROTEIN 1"/>
    <property type="match status" value="1"/>
</dbReference>
<dbReference type="InterPro" id="IPR009784">
    <property type="entry name" value="DUF1349"/>
</dbReference>
<dbReference type="Proteomes" id="UP000831113">
    <property type="component" value="Plasmid unnamed4"/>
</dbReference>
<feature type="chain" id="PRO_5047311722" evidence="1">
    <location>
        <begin position="22"/>
        <end position="241"/>
    </location>
</feature>
<dbReference type="EMBL" id="CP094673">
    <property type="protein sequence ID" value="UOG77613.1"/>
    <property type="molecule type" value="Genomic_DNA"/>
</dbReference>
<geneLocation type="plasmid" evidence="2 3">
    <name>unnamed4</name>
</geneLocation>
<dbReference type="PANTHER" id="PTHR35332">
    <property type="entry name" value="REGULATION OF ENOLASE PROTEIN 1"/>
    <property type="match status" value="1"/>
</dbReference>
<keyword evidence="2" id="KW-0614">Plasmid</keyword>
<evidence type="ECO:0000256" key="1">
    <source>
        <dbReference type="SAM" id="SignalP"/>
    </source>
</evidence>
<keyword evidence="3" id="KW-1185">Reference proteome</keyword>
<dbReference type="Pfam" id="PF07081">
    <property type="entry name" value="DUF1349"/>
    <property type="match status" value="1"/>
</dbReference>
<evidence type="ECO:0000313" key="2">
    <source>
        <dbReference type="EMBL" id="UOG77613.1"/>
    </source>
</evidence>
<reference evidence="2 3" key="1">
    <citation type="submission" date="2022-03" db="EMBL/GenBank/DDBJ databases">
        <title>Hymenobactersp. isolated from the air.</title>
        <authorList>
            <person name="Won M."/>
            <person name="Kwon S.-W."/>
        </authorList>
    </citation>
    <scope>NUCLEOTIDE SEQUENCE [LARGE SCALE GENOMIC DNA]</scope>
    <source>
        <strain evidence="2 3">KACC 21982</strain>
        <plasmid evidence="2 3">unnamed4</plasmid>
    </source>
</reference>
<gene>
    <name evidence="2" type="ORF">MTX78_24675</name>
</gene>
<dbReference type="PROSITE" id="PS51257">
    <property type="entry name" value="PROKAR_LIPOPROTEIN"/>
    <property type="match status" value="1"/>
</dbReference>
<proteinExistence type="predicted"/>
<dbReference type="RefSeq" id="WP_243803477.1">
    <property type="nucleotide sequence ID" value="NZ_CP094673.1"/>
</dbReference>
<dbReference type="SUPFAM" id="SSF49899">
    <property type="entry name" value="Concanavalin A-like lectins/glucanases"/>
    <property type="match status" value="1"/>
</dbReference>
<protein>
    <submittedName>
        <fullName evidence="2">DUF1349 domain-containing protein</fullName>
    </submittedName>
</protein>
<dbReference type="Gene3D" id="2.60.120.200">
    <property type="match status" value="1"/>
</dbReference>
<organism evidence="2 3">
    <name type="scientific">Hymenobacter tibetensis</name>
    <dbReference type="NCBI Taxonomy" id="497967"/>
    <lineage>
        <taxon>Bacteria</taxon>
        <taxon>Pseudomonadati</taxon>
        <taxon>Bacteroidota</taxon>
        <taxon>Cytophagia</taxon>
        <taxon>Cytophagales</taxon>
        <taxon>Hymenobacteraceae</taxon>
        <taxon>Hymenobacter</taxon>
    </lineage>
</organism>
<accession>A0ABY4D529</accession>
<name>A0ABY4D529_9BACT</name>